<dbReference type="EMBL" id="UINC01172370">
    <property type="protein sequence ID" value="SVD77420.1"/>
    <property type="molecule type" value="Genomic_DNA"/>
</dbReference>
<evidence type="ECO:0000256" key="1">
    <source>
        <dbReference type="SAM" id="Phobius"/>
    </source>
</evidence>
<organism evidence="2">
    <name type="scientific">marine metagenome</name>
    <dbReference type="NCBI Taxonomy" id="408172"/>
    <lineage>
        <taxon>unclassified sequences</taxon>
        <taxon>metagenomes</taxon>
        <taxon>ecological metagenomes</taxon>
    </lineage>
</organism>
<keyword evidence="1" id="KW-0472">Membrane</keyword>
<proteinExistence type="predicted"/>
<protein>
    <submittedName>
        <fullName evidence="2">Uncharacterized protein</fullName>
    </submittedName>
</protein>
<keyword evidence="1" id="KW-0812">Transmembrane</keyword>
<feature type="transmembrane region" description="Helical" evidence="1">
    <location>
        <begin position="26"/>
        <end position="44"/>
    </location>
</feature>
<sequence>MVKLTSTLLIIFSALMTGLAQHPLHLGWLTWFSIIPFIFVLNKLKRLKDFLKIGF</sequence>
<keyword evidence="1" id="KW-1133">Transmembrane helix</keyword>
<gene>
    <name evidence="2" type="ORF">METZ01_LOCUS430274</name>
</gene>
<evidence type="ECO:0000313" key="2">
    <source>
        <dbReference type="EMBL" id="SVD77420.1"/>
    </source>
</evidence>
<accession>A0A382Y2R5</accession>
<dbReference type="AlphaFoldDB" id="A0A382Y2R5"/>
<reference evidence="2" key="1">
    <citation type="submission" date="2018-05" db="EMBL/GenBank/DDBJ databases">
        <authorList>
            <person name="Lanie J.A."/>
            <person name="Ng W.-L."/>
            <person name="Kazmierczak K.M."/>
            <person name="Andrzejewski T.M."/>
            <person name="Davidsen T.M."/>
            <person name="Wayne K.J."/>
            <person name="Tettelin H."/>
            <person name="Glass J.I."/>
            <person name="Rusch D."/>
            <person name="Podicherti R."/>
            <person name="Tsui H.-C.T."/>
            <person name="Winkler M.E."/>
        </authorList>
    </citation>
    <scope>NUCLEOTIDE SEQUENCE</scope>
</reference>
<feature type="non-terminal residue" evidence="2">
    <location>
        <position position="55"/>
    </location>
</feature>
<name>A0A382Y2R5_9ZZZZ</name>